<comment type="caution">
    <text evidence="2">The sequence shown here is derived from an EMBL/GenBank/DDBJ whole genome shotgun (WGS) entry which is preliminary data.</text>
</comment>
<feature type="region of interest" description="Disordered" evidence="1">
    <location>
        <begin position="59"/>
        <end position="160"/>
    </location>
</feature>
<dbReference type="AlphaFoldDB" id="A0ABD3GX74"/>
<gene>
    <name evidence="2" type="ORF">R1sor_001887</name>
</gene>
<name>A0ABD3GX74_9MARC</name>
<proteinExistence type="predicted"/>
<feature type="compositionally biased region" description="Low complexity" evidence="1">
    <location>
        <begin position="150"/>
        <end position="160"/>
    </location>
</feature>
<feature type="compositionally biased region" description="Low complexity" evidence="1">
    <location>
        <begin position="207"/>
        <end position="217"/>
    </location>
</feature>
<accession>A0ABD3GX74</accession>
<feature type="compositionally biased region" description="Basic and acidic residues" evidence="1">
    <location>
        <begin position="59"/>
        <end position="89"/>
    </location>
</feature>
<keyword evidence="3" id="KW-1185">Reference proteome</keyword>
<evidence type="ECO:0000313" key="3">
    <source>
        <dbReference type="Proteomes" id="UP001633002"/>
    </source>
</evidence>
<feature type="region of interest" description="Disordered" evidence="1">
    <location>
        <begin position="172"/>
        <end position="281"/>
    </location>
</feature>
<evidence type="ECO:0000256" key="1">
    <source>
        <dbReference type="SAM" id="MobiDB-lite"/>
    </source>
</evidence>
<protein>
    <submittedName>
        <fullName evidence="2">Uncharacterized protein</fullName>
    </submittedName>
</protein>
<feature type="compositionally biased region" description="Polar residues" evidence="1">
    <location>
        <begin position="193"/>
        <end position="206"/>
    </location>
</feature>
<evidence type="ECO:0000313" key="2">
    <source>
        <dbReference type="EMBL" id="KAL3683865.1"/>
    </source>
</evidence>
<feature type="region of interest" description="Disordered" evidence="1">
    <location>
        <begin position="437"/>
        <end position="456"/>
    </location>
</feature>
<feature type="region of interest" description="Disordered" evidence="1">
    <location>
        <begin position="335"/>
        <end position="360"/>
    </location>
</feature>
<sequence>MGGCTLLVRSAETTTTITTMEEVKDTPLPSVRSRPPDGEDEDETVLLREAASRVNYQGERKDVAGLVPEREGADEKNPEVEEKEFEKAAQMRVMPTDSVTATTSEPVQPCPRNVEGDEETFPDPVIVVETKSETDSGELRQDLQSEQERNNNLSLLTSSNNVTKLTIVVPLLSAEEPHVRSERAKEPPRQPQGERSSVETGATRTLSSSRSNSSASSWPTLVSEDAAAAQPSKQIELSGLTSAAAAAEKQLSSPFKRPAERSLTPCWTNPTEAHGSESRGYKRMGDLMTRNRPAAAAAAAGSNFSFQMVAPGPNSTPVPLEIAFRSADANLGDTAEVADGVSRSTREVSPEPGMVPMEEQLDRLQRQSVEMRMRSRTPRSSMAGPRVLPANATVLSSCDPDLSSWMQTCDRRNQELGRGSGVAQFRERYNFDVERGVPVRESEEERWEWQRQDQQQ</sequence>
<feature type="compositionally biased region" description="Basic and acidic residues" evidence="1">
    <location>
        <begin position="130"/>
        <end position="149"/>
    </location>
</feature>
<dbReference type="Proteomes" id="UP001633002">
    <property type="component" value="Unassembled WGS sequence"/>
</dbReference>
<feature type="region of interest" description="Disordered" evidence="1">
    <location>
        <begin position="23"/>
        <end position="43"/>
    </location>
</feature>
<feature type="compositionally biased region" description="Polar residues" evidence="1">
    <location>
        <begin position="231"/>
        <end position="241"/>
    </location>
</feature>
<feature type="compositionally biased region" description="Basic and acidic residues" evidence="1">
    <location>
        <begin position="175"/>
        <end position="188"/>
    </location>
</feature>
<reference evidence="2 3" key="1">
    <citation type="submission" date="2024-09" db="EMBL/GenBank/DDBJ databases">
        <title>Chromosome-scale assembly of Riccia sorocarpa.</title>
        <authorList>
            <person name="Paukszto L."/>
        </authorList>
    </citation>
    <scope>NUCLEOTIDE SEQUENCE [LARGE SCALE GENOMIC DNA]</scope>
    <source>
        <strain evidence="2">LP-2024</strain>
        <tissue evidence="2">Aerial parts of the thallus</tissue>
    </source>
</reference>
<dbReference type="EMBL" id="JBJQOH010000006">
    <property type="protein sequence ID" value="KAL3683865.1"/>
    <property type="molecule type" value="Genomic_DNA"/>
</dbReference>
<organism evidence="2 3">
    <name type="scientific">Riccia sorocarpa</name>
    <dbReference type="NCBI Taxonomy" id="122646"/>
    <lineage>
        <taxon>Eukaryota</taxon>
        <taxon>Viridiplantae</taxon>
        <taxon>Streptophyta</taxon>
        <taxon>Embryophyta</taxon>
        <taxon>Marchantiophyta</taxon>
        <taxon>Marchantiopsida</taxon>
        <taxon>Marchantiidae</taxon>
        <taxon>Marchantiales</taxon>
        <taxon>Ricciaceae</taxon>
        <taxon>Riccia</taxon>
    </lineage>
</organism>
<feature type="compositionally biased region" description="Polar residues" evidence="1">
    <location>
        <begin position="97"/>
        <end position="106"/>
    </location>
</feature>